<dbReference type="SMART" id="SM00530">
    <property type="entry name" value="HTH_XRE"/>
    <property type="match status" value="1"/>
</dbReference>
<dbReference type="EMBL" id="PRKZ01000005">
    <property type="protein sequence ID" value="RAW49561.1"/>
    <property type="molecule type" value="Genomic_DNA"/>
</dbReference>
<dbReference type="SUPFAM" id="SSF47413">
    <property type="entry name" value="lambda repressor-like DNA-binding domains"/>
    <property type="match status" value="1"/>
</dbReference>
<dbReference type="PANTHER" id="PTHR46558:SF11">
    <property type="entry name" value="HTH-TYPE TRANSCRIPTIONAL REGULATOR XRE"/>
    <property type="match status" value="1"/>
</dbReference>
<evidence type="ECO:0000256" key="1">
    <source>
        <dbReference type="ARBA" id="ARBA00023125"/>
    </source>
</evidence>
<dbReference type="RefSeq" id="WP_112115737.1">
    <property type="nucleotide sequence ID" value="NZ_PRKZ01000005.1"/>
</dbReference>
<dbReference type="AlphaFoldDB" id="A0A329TIG1"/>
<accession>A0A329TIG1</accession>
<dbReference type="Pfam" id="PF01381">
    <property type="entry name" value="HTH_3"/>
    <property type="match status" value="1"/>
</dbReference>
<dbReference type="Proteomes" id="UP000251634">
    <property type="component" value="Unassembled WGS sequence"/>
</dbReference>
<name>A0A329TIG1_9FIRM</name>
<dbReference type="Gene3D" id="1.10.260.40">
    <property type="entry name" value="lambda repressor-like DNA-binding domains"/>
    <property type="match status" value="1"/>
</dbReference>
<organism evidence="3 4">
    <name type="scientific">Faecalibacterium prausnitzii</name>
    <dbReference type="NCBI Taxonomy" id="853"/>
    <lineage>
        <taxon>Bacteria</taxon>
        <taxon>Bacillati</taxon>
        <taxon>Bacillota</taxon>
        <taxon>Clostridia</taxon>
        <taxon>Eubacteriales</taxon>
        <taxon>Oscillospiraceae</taxon>
        <taxon>Faecalibacterium</taxon>
    </lineage>
</organism>
<dbReference type="InterPro" id="IPR001387">
    <property type="entry name" value="Cro/C1-type_HTH"/>
</dbReference>
<dbReference type="PROSITE" id="PS50943">
    <property type="entry name" value="HTH_CROC1"/>
    <property type="match status" value="1"/>
</dbReference>
<feature type="domain" description="HTH cro/C1-type" evidence="2">
    <location>
        <begin position="11"/>
        <end position="65"/>
    </location>
</feature>
<reference evidence="3 4" key="1">
    <citation type="submission" date="2018-02" db="EMBL/GenBank/DDBJ databases">
        <title>Complete genome sequencing of Faecalibacterium prausnitzii strains isolated from the human gut.</title>
        <authorList>
            <person name="Fitzgerald B.C."/>
            <person name="Shkoporov A.N."/>
            <person name="Ross P.R."/>
            <person name="Hill C."/>
        </authorList>
    </citation>
    <scope>NUCLEOTIDE SEQUENCE [LARGE SCALE GENOMIC DNA]</scope>
    <source>
        <strain evidence="3 4">APC942/8-14-2</strain>
    </source>
</reference>
<dbReference type="CDD" id="cd00093">
    <property type="entry name" value="HTH_XRE"/>
    <property type="match status" value="1"/>
</dbReference>
<proteinExistence type="predicted"/>
<sequence length="120" mass="13390">MVDYADIGKRIRACRLSKGMTQEQLANEVGVVVTHISHIETGNSVPSLKTLIDIINALDCSADELLCIEIKKAKPVFDSWMTEQLADCSADEAKIIKETVVNLKKSLRKVYGKPSKHRYD</sequence>
<evidence type="ECO:0000313" key="4">
    <source>
        <dbReference type="Proteomes" id="UP000251634"/>
    </source>
</evidence>
<evidence type="ECO:0000313" key="3">
    <source>
        <dbReference type="EMBL" id="RAW49561.1"/>
    </source>
</evidence>
<protein>
    <submittedName>
        <fullName evidence="3">XRE family transcriptional regulator</fullName>
    </submittedName>
</protein>
<dbReference type="PANTHER" id="PTHR46558">
    <property type="entry name" value="TRACRIPTIONAL REGULATORY PROTEIN-RELATED-RELATED"/>
    <property type="match status" value="1"/>
</dbReference>
<evidence type="ECO:0000259" key="2">
    <source>
        <dbReference type="PROSITE" id="PS50943"/>
    </source>
</evidence>
<comment type="caution">
    <text evidence="3">The sequence shown here is derived from an EMBL/GenBank/DDBJ whole genome shotgun (WGS) entry which is preliminary data.</text>
</comment>
<dbReference type="GO" id="GO:0003677">
    <property type="term" value="F:DNA binding"/>
    <property type="evidence" value="ECO:0007669"/>
    <property type="project" value="UniProtKB-KW"/>
</dbReference>
<gene>
    <name evidence="3" type="ORF">C4N25_08640</name>
</gene>
<dbReference type="InterPro" id="IPR010982">
    <property type="entry name" value="Lambda_DNA-bd_dom_sf"/>
</dbReference>
<keyword evidence="1" id="KW-0238">DNA-binding</keyword>